<name>A0ABW2YXW9_9SPHI</name>
<accession>A0ABW2YXW9</accession>
<sequence>MKKIIVESYSLREATLADIPQLKELGLAAYGQYAETLGPEHWALMQQNLSNEAMFSDLLNKSTCFVTSHEGNIIGMAFLLPSGNPIDVYEADWCAIRLVAVHPLYKGKHIAKTLTQLCINQAINTGEHTIALHTSSMMPAAMHIYESFGFKVLKGIGERFGQPYFLYTLDLPAKTAAP</sequence>
<dbReference type="Pfam" id="PF00583">
    <property type="entry name" value="Acetyltransf_1"/>
    <property type="match status" value="1"/>
</dbReference>
<proteinExistence type="predicted"/>
<dbReference type="PANTHER" id="PTHR43877">
    <property type="entry name" value="AMINOALKYLPHOSPHONATE N-ACETYLTRANSFERASE-RELATED-RELATED"/>
    <property type="match status" value="1"/>
</dbReference>
<dbReference type="EMBL" id="JBHTHU010000002">
    <property type="protein sequence ID" value="MFD0749390.1"/>
    <property type="molecule type" value="Genomic_DNA"/>
</dbReference>
<feature type="domain" description="N-acetyltransferase" evidence="3">
    <location>
        <begin position="9"/>
        <end position="172"/>
    </location>
</feature>
<dbReference type="PROSITE" id="PS51186">
    <property type="entry name" value="GNAT"/>
    <property type="match status" value="1"/>
</dbReference>
<dbReference type="InterPro" id="IPR016181">
    <property type="entry name" value="Acyl_CoA_acyltransferase"/>
</dbReference>
<dbReference type="InterPro" id="IPR000182">
    <property type="entry name" value="GNAT_dom"/>
</dbReference>
<evidence type="ECO:0000259" key="3">
    <source>
        <dbReference type="PROSITE" id="PS51186"/>
    </source>
</evidence>
<comment type="caution">
    <text evidence="4">The sequence shown here is derived from an EMBL/GenBank/DDBJ whole genome shotgun (WGS) entry which is preliminary data.</text>
</comment>
<evidence type="ECO:0000256" key="1">
    <source>
        <dbReference type="ARBA" id="ARBA00022679"/>
    </source>
</evidence>
<dbReference type="SUPFAM" id="SSF55729">
    <property type="entry name" value="Acyl-CoA N-acyltransferases (Nat)"/>
    <property type="match status" value="1"/>
</dbReference>
<dbReference type="Gene3D" id="3.40.630.30">
    <property type="match status" value="1"/>
</dbReference>
<gene>
    <name evidence="4" type="ORF">ACFQZS_04505</name>
</gene>
<dbReference type="EC" id="2.3.-.-" evidence="4"/>
<dbReference type="RefSeq" id="WP_377097713.1">
    <property type="nucleotide sequence ID" value="NZ_JBHTHU010000002.1"/>
</dbReference>
<keyword evidence="1 4" id="KW-0808">Transferase</keyword>
<dbReference type="GO" id="GO:0016746">
    <property type="term" value="F:acyltransferase activity"/>
    <property type="evidence" value="ECO:0007669"/>
    <property type="project" value="UniProtKB-KW"/>
</dbReference>
<dbReference type="InterPro" id="IPR050832">
    <property type="entry name" value="Bact_Acetyltransf"/>
</dbReference>
<dbReference type="CDD" id="cd04301">
    <property type="entry name" value="NAT_SF"/>
    <property type="match status" value="1"/>
</dbReference>
<dbReference type="PANTHER" id="PTHR43877:SF1">
    <property type="entry name" value="ACETYLTRANSFERASE"/>
    <property type="match status" value="1"/>
</dbReference>
<evidence type="ECO:0000256" key="2">
    <source>
        <dbReference type="ARBA" id="ARBA00023315"/>
    </source>
</evidence>
<protein>
    <submittedName>
        <fullName evidence="4">GNAT family N-acetyltransferase</fullName>
        <ecNumber evidence="4">2.3.-.-</ecNumber>
    </submittedName>
</protein>
<keyword evidence="5" id="KW-1185">Reference proteome</keyword>
<evidence type="ECO:0000313" key="5">
    <source>
        <dbReference type="Proteomes" id="UP001596958"/>
    </source>
</evidence>
<organism evidence="4 5">
    <name type="scientific">Mucilaginibacter calamicampi</name>
    <dbReference type="NCBI Taxonomy" id="1302352"/>
    <lineage>
        <taxon>Bacteria</taxon>
        <taxon>Pseudomonadati</taxon>
        <taxon>Bacteroidota</taxon>
        <taxon>Sphingobacteriia</taxon>
        <taxon>Sphingobacteriales</taxon>
        <taxon>Sphingobacteriaceae</taxon>
        <taxon>Mucilaginibacter</taxon>
    </lineage>
</organism>
<keyword evidence="2 4" id="KW-0012">Acyltransferase</keyword>
<dbReference type="Proteomes" id="UP001596958">
    <property type="component" value="Unassembled WGS sequence"/>
</dbReference>
<reference evidence="5" key="1">
    <citation type="journal article" date="2019" name="Int. J. Syst. Evol. Microbiol.">
        <title>The Global Catalogue of Microorganisms (GCM) 10K type strain sequencing project: providing services to taxonomists for standard genome sequencing and annotation.</title>
        <authorList>
            <consortium name="The Broad Institute Genomics Platform"/>
            <consortium name="The Broad Institute Genome Sequencing Center for Infectious Disease"/>
            <person name="Wu L."/>
            <person name="Ma J."/>
        </authorList>
    </citation>
    <scope>NUCLEOTIDE SEQUENCE [LARGE SCALE GENOMIC DNA]</scope>
    <source>
        <strain evidence="5">CCUG 63418</strain>
    </source>
</reference>
<evidence type="ECO:0000313" key="4">
    <source>
        <dbReference type="EMBL" id="MFD0749390.1"/>
    </source>
</evidence>